<evidence type="ECO:0000256" key="7">
    <source>
        <dbReference type="ARBA" id="ARBA00023136"/>
    </source>
</evidence>
<dbReference type="Gene3D" id="1.20.1250.20">
    <property type="entry name" value="MFS general substrate transporter like domains"/>
    <property type="match status" value="1"/>
</dbReference>
<feature type="transmembrane region" description="Helical" evidence="8">
    <location>
        <begin position="80"/>
        <end position="107"/>
    </location>
</feature>
<accession>A0ABT8KKC8</accession>
<protein>
    <submittedName>
        <fullName evidence="10">MFS transporter</fullName>
    </submittedName>
</protein>
<evidence type="ECO:0000256" key="6">
    <source>
        <dbReference type="ARBA" id="ARBA00022989"/>
    </source>
</evidence>
<keyword evidence="5 8" id="KW-0812">Transmembrane</keyword>
<feature type="transmembrane region" description="Helical" evidence="8">
    <location>
        <begin position="365"/>
        <end position="385"/>
    </location>
</feature>
<sequence>MENTDLPPKIGSYQIFPLLLINFINALGFSIVIPFLVFLVHEFGGNAVVYGFAASAYPAFELIGAPIIGAWSDRVGRRRALLLSQIGTLLSWGIFILAFLFPISALISFDSDFFDSFFISLPLIILFLARSLDGLTGGNISVTNAYLADISNDDNRKGNFGKMSAASGLGFILGPAVAGILGGTIYGEIVPVITALLISMAGVMAIVFWLPESKKISTAEKKHKKRLTWKEMENMPFVRFMLLLYFLIYLGFNFFYTAFPVFALDGLKWTVTQMGLFFSILSLMMVIVQGPVLSRISGKFSDITLILVGAFILGINFLLLSSGKVVLIYLAAFFFAVGNGIMWPSFLSLLAVLAGKKYQGAIQGLGGSLGSLASIIGLIMGGFLYDMIQAKTFAVAAVIIFLVFILSFRLLPTRKKVLIDEKID</sequence>
<organism evidence="10 11">
    <name type="scientific">Splendidivirga corallicola</name>
    <dbReference type="NCBI Taxonomy" id="3051826"/>
    <lineage>
        <taxon>Bacteria</taxon>
        <taxon>Pseudomonadati</taxon>
        <taxon>Bacteroidota</taxon>
        <taxon>Cytophagia</taxon>
        <taxon>Cytophagales</taxon>
        <taxon>Splendidivirgaceae</taxon>
        <taxon>Splendidivirga</taxon>
    </lineage>
</organism>
<dbReference type="InterPro" id="IPR005829">
    <property type="entry name" value="Sugar_transporter_CS"/>
</dbReference>
<comment type="subcellular location">
    <subcellularLocation>
        <location evidence="2">Membrane</location>
        <topology evidence="2">Multi-pass membrane protein</topology>
    </subcellularLocation>
</comment>
<dbReference type="EMBL" id="JAUJEA010000001">
    <property type="protein sequence ID" value="MDN5200507.1"/>
    <property type="molecule type" value="Genomic_DNA"/>
</dbReference>
<feature type="transmembrane region" description="Helical" evidence="8">
    <location>
        <begin position="47"/>
        <end position="68"/>
    </location>
</feature>
<evidence type="ECO:0000256" key="8">
    <source>
        <dbReference type="SAM" id="Phobius"/>
    </source>
</evidence>
<feature type="transmembrane region" description="Helical" evidence="8">
    <location>
        <begin position="269"/>
        <end position="288"/>
    </location>
</feature>
<evidence type="ECO:0000313" key="11">
    <source>
        <dbReference type="Proteomes" id="UP001172082"/>
    </source>
</evidence>
<dbReference type="InterPro" id="IPR001958">
    <property type="entry name" value="Tet-R_TetA/multi-R_MdtG-like"/>
</dbReference>
<evidence type="ECO:0000256" key="1">
    <source>
        <dbReference type="ARBA" id="ARBA00003279"/>
    </source>
</evidence>
<feature type="transmembrane region" description="Helical" evidence="8">
    <location>
        <begin position="18"/>
        <end position="41"/>
    </location>
</feature>
<evidence type="ECO:0000256" key="2">
    <source>
        <dbReference type="ARBA" id="ARBA00004141"/>
    </source>
</evidence>
<name>A0ABT8KKC8_9BACT</name>
<dbReference type="PANTHER" id="PTHR23504:SF15">
    <property type="entry name" value="MAJOR FACILITATOR SUPERFAMILY (MFS) PROFILE DOMAIN-CONTAINING PROTEIN"/>
    <property type="match status" value="1"/>
</dbReference>
<dbReference type="RefSeq" id="WP_346750530.1">
    <property type="nucleotide sequence ID" value="NZ_JAUJEA010000001.1"/>
</dbReference>
<gene>
    <name evidence="10" type="ORF">QQ008_04020</name>
</gene>
<feature type="transmembrane region" description="Helical" evidence="8">
    <location>
        <begin position="326"/>
        <end position="353"/>
    </location>
</feature>
<dbReference type="InterPro" id="IPR036259">
    <property type="entry name" value="MFS_trans_sf"/>
</dbReference>
<feature type="transmembrane region" description="Helical" evidence="8">
    <location>
        <begin position="240"/>
        <end position="263"/>
    </location>
</feature>
<dbReference type="InterPro" id="IPR020846">
    <property type="entry name" value="MFS_dom"/>
</dbReference>
<evidence type="ECO:0000256" key="3">
    <source>
        <dbReference type="ARBA" id="ARBA00007520"/>
    </source>
</evidence>
<evidence type="ECO:0000313" key="10">
    <source>
        <dbReference type="EMBL" id="MDN5200507.1"/>
    </source>
</evidence>
<comment type="function">
    <text evidence="1">Resistance to tetracycline by an active tetracycline efflux. This is an energy-dependent process that decreases the accumulation of the antibiotic in whole cells. This protein functions as a metal-tetracycline/H(+) antiporter.</text>
</comment>
<proteinExistence type="inferred from homology"/>
<evidence type="ECO:0000256" key="5">
    <source>
        <dbReference type="ARBA" id="ARBA00022692"/>
    </source>
</evidence>
<dbReference type="CDD" id="cd17330">
    <property type="entry name" value="MFS_SLC46_TetA_like"/>
    <property type="match status" value="1"/>
</dbReference>
<keyword evidence="7 8" id="KW-0472">Membrane</keyword>
<reference evidence="10" key="1">
    <citation type="submission" date="2023-06" db="EMBL/GenBank/DDBJ databases">
        <title>Genomic of Parafulvivirga corallium.</title>
        <authorList>
            <person name="Wang G."/>
        </authorList>
    </citation>
    <scope>NUCLEOTIDE SEQUENCE</scope>
    <source>
        <strain evidence="10">BMA10</strain>
    </source>
</reference>
<comment type="caution">
    <text evidence="10">The sequence shown here is derived from an EMBL/GenBank/DDBJ whole genome shotgun (WGS) entry which is preliminary data.</text>
</comment>
<evidence type="ECO:0000256" key="4">
    <source>
        <dbReference type="ARBA" id="ARBA00022448"/>
    </source>
</evidence>
<dbReference type="PRINTS" id="PR01035">
    <property type="entry name" value="TCRTETA"/>
</dbReference>
<dbReference type="InterPro" id="IPR011701">
    <property type="entry name" value="MFS"/>
</dbReference>
<comment type="similarity">
    <text evidence="3">Belongs to the major facilitator superfamily. TCR/Tet family.</text>
</comment>
<dbReference type="PANTHER" id="PTHR23504">
    <property type="entry name" value="MAJOR FACILITATOR SUPERFAMILY DOMAIN-CONTAINING PROTEIN 10"/>
    <property type="match status" value="1"/>
</dbReference>
<feature type="domain" description="Major facilitator superfamily (MFS) profile" evidence="9">
    <location>
        <begin position="14"/>
        <end position="415"/>
    </location>
</feature>
<keyword evidence="11" id="KW-1185">Reference proteome</keyword>
<feature type="transmembrane region" description="Helical" evidence="8">
    <location>
        <begin position="300"/>
        <end position="320"/>
    </location>
</feature>
<keyword evidence="4" id="KW-0813">Transport</keyword>
<feature type="transmembrane region" description="Helical" evidence="8">
    <location>
        <begin position="192"/>
        <end position="211"/>
    </location>
</feature>
<dbReference type="SUPFAM" id="SSF103473">
    <property type="entry name" value="MFS general substrate transporter"/>
    <property type="match status" value="1"/>
</dbReference>
<evidence type="ECO:0000259" key="9">
    <source>
        <dbReference type="PROSITE" id="PS50850"/>
    </source>
</evidence>
<dbReference type="Pfam" id="PF07690">
    <property type="entry name" value="MFS_1"/>
    <property type="match status" value="1"/>
</dbReference>
<feature type="transmembrane region" description="Helical" evidence="8">
    <location>
        <begin position="165"/>
        <end position="186"/>
    </location>
</feature>
<keyword evidence="6 8" id="KW-1133">Transmembrane helix</keyword>
<dbReference type="PROSITE" id="PS50850">
    <property type="entry name" value="MFS"/>
    <property type="match status" value="1"/>
</dbReference>
<feature type="transmembrane region" description="Helical" evidence="8">
    <location>
        <begin position="391"/>
        <end position="411"/>
    </location>
</feature>
<dbReference type="Proteomes" id="UP001172082">
    <property type="component" value="Unassembled WGS sequence"/>
</dbReference>
<dbReference type="PROSITE" id="PS00216">
    <property type="entry name" value="SUGAR_TRANSPORT_1"/>
    <property type="match status" value="1"/>
</dbReference>